<dbReference type="EMBL" id="JACBKZ010000014">
    <property type="protein sequence ID" value="KAF5932182.1"/>
    <property type="molecule type" value="Genomic_DNA"/>
</dbReference>
<accession>A0A7J7FV35</accession>
<dbReference type="AlphaFoldDB" id="A0A7J7FV35"/>
<evidence type="ECO:0000256" key="1">
    <source>
        <dbReference type="ARBA" id="ARBA00005851"/>
    </source>
</evidence>
<evidence type="ECO:0000256" key="2">
    <source>
        <dbReference type="SAM" id="MobiDB-lite"/>
    </source>
</evidence>
<evidence type="ECO:0000313" key="4">
    <source>
        <dbReference type="Proteomes" id="UP000593564"/>
    </source>
</evidence>
<name>A0A7J7FV35_CAMSI</name>
<evidence type="ECO:0000313" key="3">
    <source>
        <dbReference type="EMBL" id="KAF5932182.1"/>
    </source>
</evidence>
<proteinExistence type="inferred from homology"/>
<keyword evidence="4" id="KW-1185">Reference proteome</keyword>
<dbReference type="SUPFAM" id="SSF55331">
    <property type="entry name" value="Tautomerase/MIF"/>
    <property type="match status" value="1"/>
</dbReference>
<dbReference type="PANTHER" id="PTHR11954">
    <property type="entry name" value="D-DOPACHROME DECARBOXYLASE"/>
    <property type="match status" value="1"/>
</dbReference>
<reference evidence="4" key="1">
    <citation type="journal article" date="2020" name="Nat. Commun.">
        <title>Genome assembly of wild tea tree DASZ reveals pedigree and selection history of tea varieties.</title>
        <authorList>
            <person name="Zhang W."/>
            <person name="Zhang Y."/>
            <person name="Qiu H."/>
            <person name="Guo Y."/>
            <person name="Wan H."/>
            <person name="Zhang X."/>
            <person name="Scossa F."/>
            <person name="Alseekh S."/>
            <person name="Zhang Q."/>
            <person name="Wang P."/>
            <person name="Xu L."/>
            <person name="Schmidt M.H."/>
            <person name="Jia X."/>
            <person name="Li D."/>
            <person name="Zhu A."/>
            <person name="Guo F."/>
            <person name="Chen W."/>
            <person name="Ni D."/>
            <person name="Usadel B."/>
            <person name="Fernie A.R."/>
            <person name="Wen W."/>
        </authorList>
    </citation>
    <scope>NUCLEOTIDE SEQUENCE [LARGE SCALE GENOMIC DNA]</scope>
    <source>
        <strain evidence="4">cv. G240</strain>
    </source>
</reference>
<comment type="similarity">
    <text evidence="1">Belongs to the MIF family.</text>
</comment>
<organism evidence="3 4">
    <name type="scientific">Camellia sinensis</name>
    <name type="common">Tea plant</name>
    <name type="synonym">Thea sinensis</name>
    <dbReference type="NCBI Taxonomy" id="4442"/>
    <lineage>
        <taxon>Eukaryota</taxon>
        <taxon>Viridiplantae</taxon>
        <taxon>Streptophyta</taxon>
        <taxon>Embryophyta</taxon>
        <taxon>Tracheophyta</taxon>
        <taxon>Spermatophyta</taxon>
        <taxon>Magnoliopsida</taxon>
        <taxon>eudicotyledons</taxon>
        <taxon>Gunneridae</taxon>
        <taxon>Pentapetalae</taxon>
        <taxon>asterids</taxon>
        <taxon>Ericales</taxon>
        <taxon>Theaceae</taxon>
        <taxon>Camellia</taxon>
    </lineage>
</organism>
<dbReference type="InterPro" id="IPR001398">
    <property type="entry name" value="Macrophage_inhib_fac"/>
</dbReference>
<comment type="caution">
    <text evidence="3">The sequence shown here is derived from an EMBL/GenBank/DDBJ whole genome shotgun (WGS) entry which is preliminary data.</text>
</comment>
<dbReference type="InterPro" id="IPR014347">
    <property type="entry name" value="Tautomerase/MIF_sf"/>
</dbReference>
<dbReference type="PANTHER" id="PTHR11954:SF42">
    <property type="entry name" value="TAUTOMERASE_MIF SUPERFAMILY PROTEIN"/>
    <property type="match status" value="1"/>
</dbReference>
<protein>
    <submittedName>
        <fullName evidence="3">Uncharacterized protein</fullName>
    </submittedName>
</protein>
<dbReference type="Gene3D" id="3.30.429.10">
    <property type="entry name" value="Macrophage Migration Inhibitory Factor"/>
    <property type="match status" value="1"/>
</dbReference>
<sequence length="289" mass="32062">MPCLNLSTNVNLEGIDISTILREATSAVADLIGKPEAHMMVMLKGSVPIAIGGIEDPAAYGEVVSIGGLNPDVNKKLSAAISTILEAKLSVPPTRFFLKFYALWAPTLDGMKPFYKLNILYICLGRDSKSQQVVSEPRWWRFGTKTTCCLKLPRNQVARNQVLSIPGARAREEESNHIKQTPRGVNTRPHAPPEEGAAFPANLSSPDFTAKPVFQTENTFWMMEESTSVSGPMIQLNASNYEIWKPRMEDILYCRDLFDPIALKGVKPDGDKDGDWIKTNRKTVGQIRQ</sequence>
<dbReference type="GO" id="GO:0005615">
    <property type="term" value="C:extracellular space"/>
    <property type="evidence" value="ECO:0007669"/>
    <property type="project" value="TreeGrafter"/>
</dbReference>
<reference evidence="3 4" key="2">
    <citation type="submission" date="2020-07" db="EMBL/GenBank/DDBJ databases">
        <title>Genome assembly of wild tea tree DASZ reveals pedigree and selection history of tea varieties.</title>
        <authorList>
            <person name="Zhang W."/>
        </authorList>
    </citation>
    <scope>NUCLEOTIDE SEQUENCE [LARGE SCALE GENOMIC DNA]</scope>
    <source>
        <strain evidence="4">cv. G240</strain>
        <tissue evidence="3">Leaf</tissue>
    </source>
</reference>
<feature type="region of interest" description="Disordered" evidence="2">
    <location>
        <begin position="169"/>
        <end position="204"/>
    </location>
</feature>
<dbReference type="Proteomes" id="UP000593564">
    <property type="component" value="Unassembled WGS sequence"/>
</dbReference>
<gene>
    <name evidence="3" type="ORF">HYC85_028353</name>
</gene>
<dbReference type="Pfam" id="PF01187">
    <property type="entry name" value="MIF"/>
    <property type="match status" value="1"/>
</dbReference>
<dbReference type="GO" id="GO:0050178">
    <property type="term" value="F:phenylpyruvate tautomerase activity"/>
    <property type="evidence" value="ECO:0007669"/>
    <property type="project" value="TreeGrafter"/>
</dbReference>